<dbReference type="Gene3D" id="3.40.50.150">
    <property type="entry name" value="Vaccinia Virus protein VP39"/>
    <property type="match status" value="1"/>
</dbReference>
<dbReference type="PANTHER" id="PTHR43591">
    <property type="entry name" value="METHYLTRANSFERASE"/>
    <property type="match status" value="1"/>
</dbReference>
<protein>
    <submittedName>
        <fullName evidence="1">S-adenosyl-L-methionine-dependent methyltransferase</fullName>
    </submittedName>
</protein>
<evidence type="ECO:0000313" key="1">
    <source>
        <dbReference type="EMBL" id="TGZ78936.1"/>
    </source>
</evidence>
<accession>A0A4S2MP31</accession>
<keyword evidence="1" id="KW-0808">Transferase</keyword>
<dbReference type="InParanoid" id="A0A4S2MP31"/>
<dbReference type="AlphaFoldDB" id="A0A4S2MP31"/>
<gene>
    <name evidence="1" type="ORF">EX30DRAFT_124928</name>
</gene>
<dbReference type="OrthoDB" id="2013972at2759"/>
<dbReference type="GO" id="GO:0032259">
    <property type="term" value="P:methylation"/>
    <property type="evidence" value="ECO:0007669"/>
    <property type="project" value="UniProtKB-KW"/>
</dbReference>
<proteinExistence type="predicted"/>
<name>A0A4S2MP31_9PEZI</name>
<organism evidence="1 2">
    <name type="scientific">Ascodesmis nigricans</name>
    <dbReference type="NCBI Taxonomy" id="341454"/>
    <lineage>
        <taxon>Eukaryota</taxon>
        <taxon>Fungi</taxon>
        <taxon>Dikarya</taxon>
        <taxon>Ascomycota</taxon>
        <taxon>Pezizomycotina</taxon>
        <taxon>Pezizomycetes</taxon>
        <taxon>Pezizales</taxon>
        <taxon>Ascodesmidaceae</taxon>
        <taxon>Ascodesmis</taxon>
    </lineage>
</organism>
<dbReference type="PANTHER" id="PTHR43591:SF24">
    <property type="entry name" value="2-METHOXY-6-POLYPRENYL-1,4-BENZOQUINOL METHYLASE, MITOCHONDRIAL"/>
    <property type="match status" value="1"/>
</dbReference>
<dbReference type="EMBL" id="ML220136">
    <property type="protein sequence ID" value="TGZ78936.1"/>
    <property type="molecule type" value="Genomic_DNA"/>
</dbReference>
<reference evidence="1 2" key="1">
    <citation type="submission" date="2019-04" db="EMBL/GenBank/DDBJ databases">
        <title>Comparative genomics and transcriptomics to analyze fruiting body development in filamentous ascomycetes.</title>
        <authorList>
            <consortium name="DOE Joint Genome Institute"/>
            <person name="Lutkenhaus R."/>
            <person name="Traeger S."/>
            <person name="Breuer J."/>
            <person name="Kuo A."/>
            <person name="Lipzen A."/>
            <person name="Pangilinan J."/>
            <person name="Dilworth D."/>
            <person name="Sandor L."/>
            <person name="Poggeler S."/>
            <person name="Barry K."/>
            <person name="Grigoriev I.V."/>
            <person name="Nowrousian M."/>
        </authorList>
    </citation>
    <scope>NUCLEOTIDE SEQUENCE [LARGE SCALE GENOMIC DNA]</scope>
    <source>
        <strain evidence="1 2">CBS 389.68</strain>
    </source>
</reference>
<dbReference type="SUPFAM" id="SSF53335">
    <property type="entry name" value="S-adenosyl-L-methionine-dependent methyltransferases"/>
    <property type="match status" value="1"/>
</dbReference>
<keyword evidence="2" id="KW-1185">Reference proteome</keyword>
<evidence type="ECO:0000313" key="2">
    <source>
        <dbReference type="Proteomes" id="UP000298138"/>
    </source>
</evidence>
<sequence length="337" mass="38008">MASPTTNLLVSATSVTHDQLEVDPDAGEFSDYGSFCESHGTQSVTSSIQNYVYENGRRYHRLGDGKYTVPNDETEQNRLDIVHHLCLLLLGGKLHTAPVDAPHRVLDCGTGTGIWALDFGETHPMSEVIGVDLSPIQPTWVYPNVKFEVDDLDKDWTWPKNHFDFIYSRLICPGIHDWERYVQQMFRHCAPGGWVEIHEWKHAAECDDGSIKGTRIEEYWKWYNQANEKAGFILPDAETIKGHLHKAGFVDIAIRQVASPWGMWPRKLSQKIIGGTVAAGLETGLEAYALALFTRYTGMEEEDAKKLCADAVQEILSGKVHAYQISWHISGRKPERV</sequence>
<dbReference type="GO" id="GO:0008168">
    <property type="term" value="F:methyltransferase activity"/>
    <property type="evidence" value="ECO:0007669"/>
    <property type="project" value="UniProtKB-KW"/>
</dbReference>
<dbReference type="InterPro" id="IPR029063">
    <property type="entry name" value="SAM-dependent_MTases_sf"/>
</dbReference>
<dbReference type="CDD" id="cd02440">
    <property type="entry name" value="AdoMet_MTases"/>
    <property type="match status" value="1"/>
</dbReference>
<dbReference type="Proteomes" id="UP000298138">
    <property type="component" value="Unassembled WGS sequence"/>
</dbReference>
<keyword evidence="1" id="KW-0489">Methyltransferase</keyword>
<dbReference type="STRING" id="341454.A0A4S2MP31"/>
<dbReference type="Pfam" id="PF13489">
    <property type="entry name" value="Methyltransf_23"/>
    <property type="match status" value="1"/>
</dbReference>